<evidence type="ECO:0000256" key="14">
    <source>
        <dbReference type="ARBA" id="ARBA00048586"/>
    </source>
</evidence>
<dbReference type="PANTHER" id="PTHR14269">
    <property type="entry name" value="CDP-DIACYLGLYCEROL--GLYCEROL-3-PHOSPHATE 3-PHOSPHATIDYLTRANSFERASE-RELATED"/>
    <property type="match status" value="1"/>
</dbReference>
<organism evidence="18 19">
    <name type="scientific">Pseudaeromonas sharmana</name>
    <dbReference type="NCBI Taxonomy" id="328412"/>
    <lineage>
        <taxon>Bacteria</taxon>
        <taxon>Pseudomonadati</taxon>
        <taxon>Pseudomonadota</taxon>
        <taxon>Gammaproteobacteria</taxon>
        <taxon>Aeromonadales</taxon>
        <taxon>Aeromonadaceae</taxon>
        <taxon>Pseudaeromonas</taxon>
    </lineage>
</organism>
<dbReference type="PANTHER" id="PTHR14269:SF62">
    <property type="entry name" value="CDP-DIACYLGLYCEROL--GLYCEROL-3-PHOSPHATE 3-PHOSPHATIDYLTRANSFERASE 1, CHLOROPLASTIC"/>
    <property type="match status" value="1"/>
</dbReference>
<evidence type="ECO:0000256" key="2">
    <source>
        <dbReference type="ARBA" id="ARBA00005042"/>
    </source>
</evidence>
<comment type="catalytic activity">
    <reaction evidence="14">
        <text>a CDP-1,2-diacyl-sn-glycerol + sn-glycerol 3-phosphate = a 1,2-diacyl-sn-glycero-3-phospho-(1'-sn-glycero-3'-phosphate) + CMP + H(+)</text>
        <dbReference type="Rhea" id="RHEA:12593"/>
        <dbReference type="ChEBI" id="CHEBI:15378"/>
        <dbReference type="ChEBI" id="CHEBI:57597"/>
        <dbReference type="ChEBI" id="CHEBI:58332"/>
        <dbReference type="ChEBI" id="CHEBI:60110"/>
        <dbReference type="ChEBI" id="CHEBI:60377"/>
        <dbReference type="EC" id="2.7.8.5"/>
    </reaction>
</comment>
<dbReference type="PIRSF" id="PIRSF000847">
    <property type="entry name" value="Phos_ph_gly_syn"/>
    <property type="match status" value="1"/>
</dbReference>
<evidence type="ECO:0000256" key="6">
    <source>
        <dbReference type="ARBA" id="ARBA00022516"/>
    </source>
</evidence>
<evidence type="ECO:0000256" key="3">
    <source>
        <dbReference type="ARBA" id="ARBA00010441"/>
    </source>
</evidence>
<feature type="transmembrane region" description="Helical" evidence="17">
    <location>
        <begin position="148"/>
        <end position="171"/>
    </location>
</feature>
<evidence type="ECO:0000256" key="13">
    <source>
        <dbReference type="ARBA" id="ARBA00023264"/>
    </source>
</evidence>
<evidence type="ECO:0000256" key="10">
    <source>
        <dbReference type="ARBA" id="ARBA00023098"/>
    </source>
</evidence>
<evidence type="ECO:0000256" key="8">
    <source>
        <dbReference type="ARBA" id="ARBA00022692"/>
    </source>
</evidence>
<evidence type="ECO:0000256" key="1">
    <source>
        <dbReference type="ARBA" id="ARBA00004141"/>
    </source>
</evidence>
<keyword evidence="9 17" id="KW-1133">Transmembrane helix</keyword>
<dbReference type="InterPro" id="IPR004570">
    <property type="entry name" value="Phosphatidylglycerol_P_synth"/>
</dbReference>
<sequence>MLNIPNILTLFRIFLIPVFVVLFYLPYEWSNLWAAGMFVLAAITDWFDGYLARRLNQSTPFGAFLDPVADKIMVSTALVLIVEHYNTVLVTIPALTMIGREILISALREWMAELGKRASVAVGWMGKWKTTIQMVALTGLIWEANIWMVWAAYVLLYVAVVLTFSSMLQYIRAAWGDLTARRHGS</sequence>
<dbReference type="RefSeq" id="WP_377152957.1">
    <property type="nucleotide sequence ID" value="NZ_JBHSAF010000014.1"/>
</dbReference>
<comment type="similarity">
    <text evidence="3 16">Belongs to the CDP-alcohol phosphatidyltransferase class-I family.</text>
</comment>
<evidence type="ECO:0000256" key="12">
    <source>
        <dbReference type="ARBA" id="ARBA00023209"/>
    </source>
</evidence>
<dbReference type="Pfam" id="PF01066">
    <property type="entry name" value="CDP-OH_P_transf"/>
    <property type="match status" value="1"/>
</dbReference>
<evidence type="ECO:0000256" key="7">
    <source>
        <dbReference type="ARBA" id="ARBA00022679"/>
    </source>
</evidence>
<evidence type="ECO:0000256" key="4">
    <source>
        <dbReference type="ARBA" id="ARBA00013170"/>
    </source>
</evidence>
<dbReference type="Proteomes" id="UP001595692">
    <property type="component" value="Unassembled WGS sequence"/>
</dbReference>
<dbReference type="GO" id="GO:0008444">
    <property type="term" value="F:CDP-diacylglycerol-glycerol-3-phosphate 3-phosphatidyltransferase activity"/>
    <property type="evidence" value="ECO:0007669"/>
    <property type="project" value="UniProtKB-EC"/>
</dbReference>
<dbReference type="NCBIfam" id="TIGR00560">
    <property type="entry name" value="pgsA"/>
    <property type="match status" value="1"/>
</dbReference>
<evidence type="ECO:0000256" key="11">
    <source>
        <dbReference type="ARBA" id="ARBA00023136"/>
    </source>
</evidence>
<feature type="transmembrane region" description="Helical" evidence="17">
    <location>
        <begin position="119"/>
        <end position="142"/>
    </location>
</feature>
<feature type="transmembrane region" description="Helical" evidence="17">
    <location>
        <begin position="6"/>
        <end position="25"/>
    </location>
</feature>
<name>A0ABV8CPX1_9GAMM</name>
<feature type="transmembrane region" description="Helical" evidence="17">
    <location>
        <begin position="72"/>
        <end position="98"/>
    </location>
</feature>
<accession>A0ABV8CPX1</accession>
<comment type="caution">
    <text evidence="18">The sequence shown here is derived from an EMBL/GenBank/DDBJ whole genome shotgun (WGS) entry which is preliminary data.</text>
</comment>
<protein>
    <recommendedName>
        <fullName evidence="5 15">CDP-diacylglycerol--glycerol-3-phosphate 3-phosphatidyltransferase</fullName>
        <ecNumber evidence="4 15">2.7.8.5</ecNumber>
    </recommendedName>
</protein>
<reference evidence="19" key="1">
    <citation type="journal article" date="2019" name="Int. J. Syst. Evol. Microbiol.">
        <title>The Global Catalogue of Microorganisms (GCM) 10K type strain sequencing project: providing services to taxonomists for standard genome sequencing and annotation.</title>
        <authorList>
            <consortium name="The Broad Institute Genomics Platform"/>
            <consortium name="The Broad Institute Genome Sequencing Center for Infectious Disease"/>
            <person name="Wu L."/>
            <person name="Ma J."/>
        </authorList>
    </citation>
    <scope>NUCLEOTIDE SEQUENCE [LARGE SCALE GENOMIC DNA]</scope>
    <source>
        <strain evidence="19">CCUG 54939</strain>
    </source>
</reference>
<dbReference type="InterPro" id="IPR043130">
    <property type="entry name" value="CDP-OH_PTrfase_TM_dom"/>
</dbReference>
<evidence type="ECO:0000256" key="9">
    <source>
        <dbReference type="ARBA" id="ARBA00022989"/>
    </source>
</evidence>
<gene>
    <name evidence="18" type="primary">pgsA</name>
    <name evidence="18" type="ORF">ACFOSS_12415</name>
</gene>
<keyword evidence="8 17" id="KW-0812">Transmembrane</keyword>
<evidence type="ECO:0000256" key="17">
    <source>
        <dbReference type="SAM" id="Phobius"/>
    </source>
</evidence>
<evidence type="ECO:0000313" key="18">
    <source>
        <dbReference type="EMBL" id="MFC3914266.1"/>
    </source>
</evidence>
<keyword evidence="19" id="KW-1185">Reference proteome</keyword>
<evidence type="ECO:0000256" key="5">
    <source>
        <dbReference type="ARBA" id="ARBA00014944"/>
    </source>
</evidence>
<comment type="pathway">
    <text evidence="2">Phospholipid metabolism; phosphatidylglycerol biosynthesis; phosphatidylglycerol from CDP-diacylglycerol: step 1/2.</text>
</comment>
<dbReference type="InterPro" id="IPR000462">
    <property type="entry name" value="CDP-OH_P_trans"/>
</dbReference>
<dbReference type="PROSITE" id="PS00379">
    <property type="entry name" value="CDP_ALCOHOL_P_TRANSF"/>
    <property type="match status" value="1"/>
</dbReference>
<proteinExistence type="inferred from homology"/>
<keyword evidence="11 17" id="KW-0472">Membrane</keyword>
<dbReference type="InterPro" id="IPR050324">
    <property type="entry name" value="CDP-alcohol_PTase-I"/>
</dbReference>
<dbReference type="EC" id="2.7.8.5" evidence="4 15"/>
<keyword evidence="6" id="KW-0444">Lipid biosynthesis</keyword>
<evidence type="ECO:0000256" key="15">
    <source>
        <dbReference type="NCBIfam" id="TIGR00560"/>
    </source>
</evidence>
<keyword evidence="12" id="KW-0594">Phospholipid biosynthesis</keyword>
<dbReference type="EMBL" id="JBHSAF010000014">
    <property type="protein sequence ID" value="MFC3914266.1"/>
    <property type="molecule type" value="Genomic_DNA"/>
</dbReference>
<keyword evidence="7 16" id="KW-0808">Transferase</keyword>
<evidence type="ECO:0000313" key="19">
    <source>
        <dbReference type="Proteomes" id="UP001595692"/>
    </source>
</evidence>
<comment type="subcellular location">
    <subcellularLocation>
        <location evidence="1">Membrane</location>
        <topology evidence="1">Multi-pass membrane protein</topology>
    </subcellularLocation>
</comment>
<keyword evidence="10" id="KW-0443">Lipid metabolism</keyword>
<evidence type="ECO:0000256" key="16">
    <source>
        <dbReference type="RuleBase" id="RU003750"/>
    </source>
</evidence>
<keyword evidence="13" id="KW-1208">Phospholipid metabolism</keyword>
<dbReference type="InterPro" id="IPR048254">
    <property type="entry name" value="CDP_ALCOHOL_P_TRANSF_CS"/>
</dbReference>
<dbReference type="Gene3D" id="1.20.120.1760">
    <property type="match status" value="1"/>
</dbReference>